<dbReference type="EMBL" id="FNBU01000012">
    <property type="protein sequence ID" value="SDF48858.1"/>
    <property type="molecule type" value="Genomic_DNA"/>
</dbReference>
<dbReference type="RefSeq" id="WP_093690050.1">
    <property type="nucleotide sequence ID" value="NZ_FNBU01000012.1"/>
</dbReference>
<keyword evidence="1" id="KW-0472">Membrane</keyword>
<keyword evidence="1" id="KW-1133">Transmembrane helix</keyword>
<keyword evidence="3" id="KW-1185">Reference proteome</keyword>
<sequence>MTANPTSGSGSKPVPWGKKYRTPLMNTAFWLFWLAFPFAYFGGVQKNGFFITLSLVLFCIACVIPLVTKK</sequence>
<organism evidence="2 3">
    <name type="scientific">Sporolituus thermophilus DSM 23256</name>
    <dbReference type="NCBI Taxonomy" id="1123285"/>
    <lineage>
        <taxon>Bacteria</taxon>
        <taxon>Bacillati</taxon>
        <taxon>Bacillota</taxon>
        <taxon>Negativicutes</taxon>
        <taxon>Selenomonadales</taxon>
        <taxon>Sporomusaceae</taxon>
        <taxon>Sporolituus</taxon>
    </lineage>
</organism>
<protein>
    <submittedName>
        <fullName evidence="2">Uncharacterized protein</fullName>
    </submittedName>
</protein>
<dbReference type="AlphaFoldDB" id="A0A1G7LHA7"/>
<evidence type="ECO:0000313" key="3">
    <source>
        <dbReference type="Proteomes" id="UP000243333"/>
    </source>
</evidence>
<name>A0A1G7LHA7_9FIRM</name>
<evidence type="ECO:0000256" key="1">
    <source>
        <dbReference type="SAM" id="Phobius"/>
    </source>
</evidence>
<proteinExistence type="predicted"/>
<feature type="transmembrane region" description="Helical" evidence="1">
    <location>
        <begin position="48"/>
        <end position="67"/>
    </location>
</feature>
<dbReference type="Proteomes" id="UP000243333">
    <property type="component" value="Unassembled WGS sequence"/>
</dbReference>
<keyword evidence="1" id="KW-0812">Transmembrane</keyword>
<dbReference type="STRING" id="1123285.SAMN05660235_01775"/>
<feature type="transmembrane region" description="Helical" evidence="1">
    <location>
        <begin position="24"/>
        <end position="42"/>
    </location>
</feature>
<evidence type="ECO:0000313" key="2">
    <source>
        <dbReference type="EMBL" id="SDF48858.1"/>
    </source>
</evidence>
<gene>
    <name evidence="2" type="ORF">SAMN05660235_01775</name>
</gene>
<accession>A0A1G7LHA7</accession>
<reference evidence="3" key="1">
    <citation type="submission" date="2016-10" db="EMBL/GenBank/DDBJ databases">
        <authorList>
            <person name="Varghese N."/>
            <person name="Submissions S."/>
        </authorList>
    </citation>
    <scope>NUCLEOTIDE SEQUENCE [LARGE SCALE GENOMIC DNA]</scope>
    <source>
        <strain evidence="3">DSM 23256</strain>
    </source>
</reference>